<evidence type="ECO:0000313" key="3">
    <source>
        <dbReference type="EMBL" id="MDG0812729.1"/>
    </source>
</evidence>
<dbReference type="Proteomes" id="UP001153404">
    <property type="component" value="Unassembled WGS sequence"/>
</dbReference>
<dbReference type="SUPFAM" id="SSF51735">
    <property type="entry name" value="NAD(P)-binding Rossmann-fold domains"/>
    <property type="match status" value="1"/>
</dbReference>
<dbReference type="InterPro" id="IPR055170">
    <property type="entry name" value="GFO_IDH_MocA-like_dom"/>
</dbReference>
<evidence type="ECO:0000259" key="2">
    <source>
        <dbReference type="Pfam" id="PF22725"/>
    </source>
</evidence>
<dbReference type="InterPro" id="IPR036291">
    <property type="entry name" value="NAD(P)-bd_dom_sf"/>
</dbReference>
<dbReference type="InterPro" id="IPR051450">
    <property type="entry name" value="Gfo/Idh/MocA_Oxidoreductases"/>
</dbReference>
<feature type="domain" description="GFO/IDH/MocA-like oxidoreductase" evidence="2">
    <location>
        <begin position="139"/>
        <end position="304"/>
    </location>
</feature>
<dbReference type="GO" id="GO:0000166">
    <property type="term" value="F:nucleotide binding"/>
    <property type="evidence" value="ECO:0007669"/>
    <property type="project" value="InterPro"/>
</dbReference>
<dbReference type="PANTHER" id="PTHR43377:SF2">
    <property type="entry name" value="BINDING ROSSMANN FOLD OXIDOREDUCTASE, PUTATIVE (AFU_ORTHOLOGUE AFUA_4G00560)-RELATED"/>
    <property type="match status" value="1"/>
</dbReference>
<gene>
    <name evidence="3" type="ORF">OMP40_27975</name>
</gene>
<protein>
    <submittedName>
        <fullName evidence="3">Gfo/Idh/MocA family oxidoreductase</fullName>
    </submittedName>
</protein>
<name>A0A9X4QVM1_9BACL</name>
<dbReference type="AlphaFoldDB" id="A0A9X4QVM1"/>
<accession>A0A9X4QVM1</accession>
<dbReference type="RefSeq" id="WP_277536196.1">
    <property type="nucleotide sequence ID" value="NZ_JAPDIA010000008.1"/>
</dbReference>
<dbReference type="Pfam" id="PF22725">
    <property type="entry name" value="GFO_IDH_MocA_C3"/>
    <property type="match status" value="1"/>
</dbReference>
<evidence type="ECO:0000313" key="4">
    <source>
        <dbReference type="Proteomes" id="UP001153404"/>
    </source>
</evidence>
<sequence length="396" mass="44097">MRLGVIGYGTRIRNIVEEIVRIEPACRVTAIADIRNEAIRAELAGTSIEERQRTRSEDIVYFDTPEEMIGGTQLDGILIGTRCSLHADMAIRALPSGIPLFLEKPVATNEADLLRLKDAFERSRSEVVVSFPLRETPHVRLAKEIVESGRIGTIEHMQVANNVPYGHVYFQYWYRDERETGGLFLQKATHDFDCINHLLGIRPTGIAAMTSKQIFKGDKPAGLRCEACDERLTCQDSVVLRRQKGDDPHGEYCAYAVDTGNEDSGSALIRYETGMHASYSQNFFARKKAATRHYRLLGYKGTLEFDIYTNQIKVFMHHTHRVETYDIEPGPGGHAGGDNALAINFIDVMQGNSKSIFPLHDGLLSALMCLNARRSAENGQFQAIDGNALGLANVHG</sequence>
<dbReference type="Gene3D" id="3.30.360.10">
    <property type="entry name" value="Dihydrodipicolinate Reductase, domain 2"/>
    <property type="match status" value="1"/>
</dbReference>
<organism evidence="3 4">
    <name type="scientific">Cohnella rhizosphaerae</name>
    <dbReference type="NCBI Taxonomy" id="1457232"/>
    <lineage>
        <taxon>Bacteria</taxon>
        <taxon>Bacillati</taxon>
        <taxon>Bacillota</taxon>
        <taxon>Bacilli</taxon>
        <taxon>Bacillales</taxon>
        <taxon>Paenibacillaceae</taxon>
        <taxon>Cohnella</taxon>
    </lineage>
</organism>
<proteinExistence type="predicted"/>
<evidence type="ECO:0000259" key="1">
    <source>
        <dbReference type="Pfam" id="PF01408"/>
    </source>
</evidence>
<dbReference type="InterPro" id="IPR000683">
    <property type="entry name" value="Gfo/Idh/MocA-like_OxRdtase_N"/>
</dbReference>
<feature type="domain" description="Gfo/Idh/MocA-like oxidoreductase N-terminal" evidence="1">
    <location>
        <begin position="2"/>
        <end position="129"/>
    </location>
</feature>
<comment type="caution">
    <text evidence="3">The sequence shown here is derived from an EMBL/GenBank/DDBJ whole genome shotgun (WGS) entry which is preliminary data.</text>
</comment>
<dbReference type="Pfam" id="PF01408">
    <property type="entry name" value="GFO_IDH_MocA"/>
    <property type="match status" value="1"/>
</dbReference>
<dbReference type="EMBL" id="JAPDIA010000008">
    <property type="protein sequence ID" value="MDG0812729.1"/>
    <property type="molecule type" value="Genomic_DNA"/>
</dbReference>
<dbReference type="SUPFAM" id="SSF55347">
    <property type="entry name" value="Glyceraldehyde-3-phosphate dehydrogenase-like, C-terminal domain"/>
    <property type="match status" value="1"/>
</dbReference>
<dbReference type="Gene3D" id="3.40.50.720">
    <property type="entry name" value="NAD(P)-binding Rossmann-like Domain"/>
    <property type="match status" value="1"/>
</dbReference>
<reference evidence="3" key="1">
    <citation type="submission" date="2022-10" db="EMBL/GenBank/DDBJ databases">
        <title>Comparative genomic analysis of Cohnella hashimotonis sp. nov., isolated from the International Space Station.</title>
        <authorList>
            <person name="Simpson A."/>
            <person name="Venkateswaran K."/>
        </authorList>
    </citation>
    <scope>NUCLEOTIDE SEQUENCE</scope>
    <source>
        <strain evidence="3">DSM 28161</strain>
    </source>
</reference>
<keyword evidence="4" id="KW-1185">Reference proteome</keyword>
<dbReference type="PANTHER" id="PTHR43377">
    <property type="entry name" value="BILIVERDIN REDUCTASE A"/>
    <property type="match status" value="1"/>
</dbReference>